<name>W8X8I2_CASD6</name>
<dbReference type="Pfam" id="PF00512">
    <property type="entry name" value="HisKA"/>
    <property type="match status" value="1"/>
</dbReference>
<dbReference type="InterPro" id="IPR003594">
    <property type="entry name" value="HATPase_dom"/>
</dbReference>
<evidence type="ECO:0000259" key="10">
    <source>
        <dbReference type="PROSITE" id="PS50109"/>
    </source>
</evidence>
<dbReference type="InterPro" id="IPR011006">
    <property type="entry name" value="CheY-like_superfamily"/>
</dbReference>
<comment type="catalytic activity">
    <reaction evidence="1">
        <text>ATP + protein L-histidine = ADP + protein N-phospho-L-histidine.</text>
        <dbReference type="EC" id="2.7.13.3"/>
    </reaction>
</comment>
<dbReference type="PRINTS" id="PR00344">
    <property type="entry name" value="BCTRLSENSOR"/>
</dbReference>
<dbReference type="SUPFAM" id="SSF55874">
    <property type="entry name" value="ATPase domain of HSP90 chaperone/DNA topoisomerase II/histidine kinase"/>
    <property type="match status" value="1"/>
</dbReference>
<dbReference type="CDD" id="cd00075">
    <property type="entry name" value="HATPase"/>
    <property type="match status" value="1"/>
</dbReference>
<keyword evidence="9" id="KW-0812">Transmembrane</keyword>
<feature type="modified residue" description="4-aspartylphosphate" evidence="7">
    <location>
        <position position="521"/>
    </location>
</feature>
<dbReference type="InterPro" id="IPR003661">
    <property type="entry name" value="HisK_dim/P_dom"/>
</dbReference>
<dbReference type="Pfam" id="PF02518">
    <property type="entry name" value="HATPase_c"/>
    <property type="match status" value="1"/>
</dbReference>
<dbReference type="InterPro" id="IPR050736">
    <property type="entry name" value="Sensor_HK_Regulatory"/>
</dbReference>
<organism evidence="12 13">
    <name type="scientific">Castellaniella defragrans (strain DSM 12143 / CCUG 39792 / 65Phen)</name>
    <name type="common">Alcaligenes defragrans</name>
    <dbReference type="NCBI Taxonomy" id="1437824"/>
    <lineage>
        <taxon>Bacteria</taxon>
        <taxon>Pseudomonadati</taxon>
        <taxon>Pseudomonadota</taxon>
        <taxon>Betaproteobacteria</taxon>
        <taxon>Burkholderiales</taxon>
        <taxon>Alcaligenaceae</taxon>
        <taxon>Castellaniella</taxon>
    </lineage>
</organism>
<dbReference type="OrthoDB" id="567977at2"/>
<evidence type="ECO:0000259" key="11">
    <source>
        <dbReference type="PROSITE" id="PS50110"/>
    </source>
</evidence>
<accession>W8X8I2</accession>
<dbReference type="Gene3D" id="3.30.565.10">
    <property type="entry name" value="Histidine kinase-like ATPase, C-terminal domain"/>
    <property type="match status" value="1"/>
</dbReference>
<dbReference type="PROSITE" id="PS50109">
    <property type="entry name" value="HIS_KIN"/>
    <property type="match status" value="1"/>
</dbReference>
<dbReference type="eggNOG" id="COG2205">
    <property type="taxonomic scope" value="Bacteria"/>
</dbReference>
<evidence type="ECO:0000256" key="3">
    <source>
        <dbReference type="ARBA" id="ARBA00022553"/>
    </source>
</evidence>
<dbReference type="STRING" id="1437824.BN940_03226"/>
<dbReference type="Proteomes" id="UP000019805">
    <property type="component" value="Chromosome"/>
</dbReference>
<evidence type="ECO:0000256" key="4">
    <source>
        <dbReference type="ARBA" id="ARBA00022679"/>
    </source>
</evidence>
<feature type="transmembrane region" description="Helical" evidence="9">
    <location>
        <begin position="43"/>
        <end position="66"/>
    </location>
</feature>
<keyword evidence="4" id="KW-0808">Transferase</keyword>
<feature type="transmembrane region" description="Helical" evidence="9">
    <location>
        <begin position="12"/>
        <end position="31"/>
    </location>
</feature>
<evidence type="ECO:0000256" key="9">
    <source>
        <dbReference type="SAM" id="Phobius"/>
    </source>
</evidence>
<dbReference type="InterPro" id="IPR005467">
    <property type="entry name" value="His_kinase_dom"/>
</dbReference>
<keyword evidence="8" id="KW-0175">Coiled coil</keyword>
<dbReference type="Gene3D" id="3.40.50.2300">
    <property type="match status" value="1"/>
</dbReference>
<feature type="transmembrane region" description="Helical" evidence="9">
    <location>
        <begin position="163"/>
        <end position="181"/>
    </location>
</feature>
<dbReference type="SUPFAM" id="SSF52172">
    <property type="entry name" value="CheY-like"/>
    <property type="match status" value="1"/>
</dbReference>
<dbReference type="GO" id="GO:0000155">
    <property type="term" value="F:phosphorelay sensor kinase activity"/>
    <property type="evidence" value="ECO:0007669"/>
    <property type="project" value="InterPro"/>
</dbReference>
<evidence type="ECO:0000256" key="6">
    <source>
        <dbReference type="ARBA" id="ARBA00023012"/>
    </source>
</evidence>
<dbReference type="RefSeq" id="WP_052355563.1">
    <property type="nucleotide sequence ID" value="NZ_HG916765.1"/>
</dbReference>
<dbReference type="PANTHER" id="PTHR43711">
    <property type="entry name" value="TWO-COMPONENT HISTIDINE KINASE"/>
    <property type="match status" value="1"/>
</dbReference>
<keyword evidence="5 12" id="KW-0418">Kinase</keyword>
<protein>
    <recommendedName>
        <fullName evidence="2">histidine kinase</fullName>
        <ecNumber evidence="2">2.7.13.3</ecNumber>
    </recommendedName>
</protein>
<evidence type="ECO:0000256" key="1">
    <source>
        <dbReference type="ARBA" id="ARBA00000085"/>
    </source>
</evidence>
<evidence type="ECO:0000256" key="7">
    <source>
        <dbReference type="PROSITE-ProRule" id="PRU00169"/>
    </source>
</evidence>
<sequence length="595" mass="64406">MAGWRLDYLFGLARHSWLVHVGVVCLLGLAWRHSVNPASRHEALIWLAGMLILSAAMLILAQAYVLRWPHGHAAGHDAQAAARTYGLLHSLLTSLVGLGWGLGALWVARNDFALLLVYSLALGGTALGAVSSQHALPRSCLLSLWTSLPLLALAYHYHDPDQWYGGINAAMVLLYAAMLSLQSWRMSGFLARNAQLSASLAARLAELTTTSEALDEARRQAEDANTAKSRFLAQASHDLRQPIHAIGLLAAALHDTRLDTEQRELIGGIERAVGAVSGLFQSLLDISSLEVGSIQPQPRSLDLGQLLYQAWEQAQPQWHASQQQIPGRAAARIRLFDPPVWVHSDPGLLGAIVQNLLTNAIKYGRGHILLGIRRGPDGPGIQISDQGPGIAPDQIDAIFDEFYRIQTPHSPHIDGVGLGLTIVRRLAGLLSLRVQVQSRIGRGTTFRITGLQSCHPQASAPVQSPWDRLAHPLKGRSVCLIDDDTEVLAACADLLQRWGCAVHAYTRPPDFTPSMQAIISDFDLGPGQSDGLQTILAIRAREGWDVPALIVSGQMDAVHEQALAAAGIACLPKPVQAAELRAWLMRHPPQPLPGH</sequence>
<dbReference type="EC" id="2.7.13.3" evidence="2"/>
<dbReference type="SMART" id="SM00448">
    <property type="entry name" value="REC"/>
    <property type="match status" value="1"/>
</dbReference>
<dbReference type="KEGG" id="cdn:BN940_03226"/>
<feature type="coiled-coil region" evidence="8">
    <location>
        <begin position="204"/>
        <end position="234"/>
    </location>
</feature>
<dbReference type="EMBL" id="HG916765">
    <property type="protein sequence ID" value="CDM23120.1"/>
    <property type="molecule type" value="Genomic_DNA"/>
</dbReference>
<evidence type="ECO:0000313" key="13">
    <source>
        <dbReference type="Proteomes" id="UP000019805"/>
    </source>
</evidence>
<feature type="domain" description="Response regulatory" evidence="11">
    <location>
        <begin position="477"/>
        <end position="588"/>
    </location>
</feature>
<keyword evidence="9" id="KW-0472">Membrane</keyword>
<evidence type="ECO:0000256" key="8">
    <source>
        <dbReference type="SAM" id="Coils"/>
    </source>
</evidence>
<dbReference type="PROSITE" id="PS50110">
    <property type="entry name" value="RESPONSE_REGULATORY"/>
    <property type="match status" value="1"/>
</dbReference>
<evidence type="ECO:0000256" key="2">
    <source>
        <dbReference type="ARBA" id="ARBA00012438"/>
    </source>
</evidence>
<dbReference type="SMART" id="SM00388">
    <property type="entry name" value="HisKA"/>
    <property type="match status" value="1"/>
</dbReference>
<dbReference type="InterPro" id="IPR036890">
    <property type="entry name" value="HATPase_C_sf"/>
</dbReference>
<keyword evidence="9" id="KW-1133">Transmembrane helix</keyword>
<dbReference type="PANTHER" id="PTHR43711:SF1">
    <property type="entry name" value="HISTIDINE KINASE 1"/>
    <property type="match status" value="1"/>
</dbReference>
<reference evidence="12 13" key="1">
    <citation type="journal article" date="2014" name="BMC Microbiol.">
        <title>The oxygen-independent metabolism of cyclic monoterpenes in Castellaniella defragrans 65Phen.</title>
        <authorList>
            <person name="Petasch J."/>
            <person name="Disch E.M."/>
            <person name="Markert S."/>
            <person name="Becher D."/>
            <person name="Schweder T."/>
            <person name="Huttel B."/>
            <person name="Reinhardt R."/>
            <person name="Harder J."/>
        </authorList>
    </citation>
    <scope>NUCLEOTIDE SEQUENCE [LARGE SCALE GENOMIC DNA]</scope>
    <source>
        <strain evidence="12">65Phen</strain>
    </source>
</reference>
<dbReference type="eggNOG" id="COG0784">
    <property type="taxonomic scope" value="Bacteria"/>
</dbReference>
<keyword evidence="6" id="KW-0902">Two-component regulatory system</keyword>
<proteinExistence type="predicted"/>
<evidence type="ECO:0000256" key="5">
    <source>
        <dbReference type="ARBA" id="ARBA00022777"/>
    </source>
</evidence>
<dbReference type="CDD" id="cd00082">
    <property type="entry name" value="HisKA"/>
    <property type="match status" value="1"/>
</dbReference>
<keyword evidence="13" id="KW-1185">Reference proteome</keyword>
<feature type="transmembrane region" description="Helical" evidence="9">
    <location>
        <begin position="87"/>
        <end position="106"/>
    </location>
</feature>
<dbReference type="HOGENOM" id="CLU_000445_114_75_4"/>
<evidence type="ECO:0000313" key="12">
    <source>
        <dbReference type="EMBL" id="CDM23120.1"/>
    </source>
</evidence>
<gene>
    <name evidence="12" type="ORF">BN940_03226</name>
</gene>
<dbReference type="InterPro" id="IPR004358">
    <property type="entry name" value="Sig_transdc_His_kin-like_C"/>
</dbReference>
<feature type="transmembrane region" description="Helical" evidence="9">
    <location>
        <begin position="139"/>
        <end position="157"/>
    </location>
</feature>
<dbReference type="InterPro" id="IPR001789">
    <property type="entry name" value="Sig_transdc_resp-reg_receiver"/>
</dbReference>
<dbReference type="SMART" id="SM00387">
    <property type="entry name" value="HATPase_c"/>
    <property type="match status" value="1"/>
</dbReference>
<dbReference type="SUPFAM" id="SSF47384">
    <property type="entry name" value="Homodimeric domain of signal transducing histidine kinase"/>
    <property type="match status" value="1"/>
</dbReference>
<feature type="transmembrane region" description="Helical" evidence="9">
    <location>
        <begin position="112"/>
        <end position="132"/>
    </location>
</feature>
<feature type="domain" description="Histidine kinase" evidence="10">
    <location>
        <begin position="234"/>
        <end position="449"/>
    </location>
</feature>
<dbReference type="Gene3D" id="1.10.287.130">
    <property type="match status" value="1"/>
</dbReference>
<dbReference type="AlphaFoldDB" id="W8X8I2"/>
<keyword evidence="3 7" id="KW-0597">Phosphoprotein</keyword>
<dbReference type="InterPro" id="IPR036097">
    <property type="entry name" value="HisK_dim/P_sf"/>
</dbReference>